<dbReference type="PANTHER" id="PTHR13409">
    <property type="entry name" value="MITOCHONDRIAL 39S RIBOSOMAL PROTEIN L51"/>
    <property type="match status" value="1"/>
</dbReference>
<comment type="subcellular location">
    <subcellularLocation>
        <location evidence="1">Mitochondrion</location>
    </subcellularLocation>
</comment>
<keyword evidence="5" id="KW-0496">Mitochondrion</keyword>
<evidence type="ECO:0000256" key="6">
    <source>
        <dbReference type="ARBA" id="ARBA00023274"/>
    </source>
</evidence>
<keyword evidence="4" id="KW-0689">Ribosomal protein</keyword>
<evidence type="ECO:0000256" key="8">
    <source>
        <dbReference type="ARBA" id="ARBA00035419"/>
    </source>
</evidence>
<dbReference type="OMA" id="YRYHRPG"/>
<evidence type="ECO:0000256" key="2">
    <source>
        <dbReference type="ARBA" id="ARBA00010972"/>
    </source>
</evidence>
<dbReference type="GO" id="GO:0003735">
    <property type="term" value="F:structural constituent of ribosome"/>
    <property type="evidence" value="ECO:0007669"/>
    <property type="project" value="InterPro"/>
</dbReference>
<feature type="region of interest" description="Disordered" evidence="9">
    <location>
        <begin position="1"/>
        <end position="30"/>
    </location>
</feature>
<feature type="compositionally biased region" description="Basic residues" evidence="9">
    <location>
        <begin position="12"/>
        <end position="23"/>
    </location>
</feature>
<sequence length="262" mass="31214">MLSGILQSSGKKMGRQRWKKKKMTSSGAGLPDDLLDEKAKNILFFGCQMNYETCDGLAYWLIMLIKRNLLFDIINPIVKRCLNDVSRVPRVGDRSKRHLKVPNYGYTLNLHTPGETLPRIKGCTQKIPEQPDYSPDPSHKRPWDKEHALLGQNDYIDLFTDNKVHPAQLLYHVPPWLRGFPGDQKANELIRLIHYRNLYNQKLKRNSPRRWHELMKQIQFLLKYHNYRKQDEMRLERQLGIWKDEPDYFYKDKELRSYKDFV</sequence>
<dbReference type="GO" id="GO:0006412">
    <property type="term" value="P:translation"/>
    <property type="evidence" value="ECO:0007669"/>
    <property type="project" value="TreeGrafter"/>
</dbReference>
<evidence type="ECO:0000313" key="10">
    <source>
        <dbReference type="Proteomes" id="UP000887565"/>
    </source>
</evidence>
<dbReference type="Pfam" id="PF10244">
    <property type="entry name" value="MRP-L51"/>
    <property type="match status" value="1"/>
</dbReference>
<accession>A0A915KK98</accession>
<reference evidence="11" key="1">
    <citation type="submission" date="2022-11" db="UniProtKB">
        <authorList>
            <consortium name="WormBaseParasite"/>
        </authorList>
    </citation>
    <scope>IDENTIFICATION</scope>
</reference>
<name>A0A915KK98_ROMCU</name>
<dbReference type="Proteomes" id="UP000887565">
    <property type="component" value="Unplaced"/>
</dbReference>
<evidence type="ECO:0000256" key="1">
    <source>
        <dbReference type="ARBA" id="ARBA00004173"/>
    </source>
</evidence>
<dbReference type="InterPro" id="IPR019373">
    <property type="entry name" value="Ribosomal_mL51"/>
</dbReference>
<evidence type="ECO:0000313" key="11">
    <source>
        <dbReference type="WBParaSite" id="nRc.2.0.1.t38274-RA"/>
    </source>
</evidence>
<proteinExistence type="inferred from homology"/>
<comment type="similarity">
    <text evidence="2">Belongs to the mitochondrion-specific ribosomal protein mL51 family.</text>
</comment>
<keyword evidence="6" id="KW-0687">Ribonucleoprotein</keyword>
<dbReference type="AlphaFoldDB" id="A0A915KK98"/>
<evidence type="ECO:0000256" key="9">
    <source>
        <dbReference type="SAM" id="MobiDB-lite"/>
    </source>
</evidence>
<organism evidence="10 11">
    <name type="scientific">Romanomermis culicivorax</name>
    <name type="common">Nematode worm</name>
    <dbReference type="NCBI Taxonomy" id="13658"/>
    <lineage>
        <taxon>Eukaryota</taxon>
        <taxon>Metazoa</taxon>
        <taxon>Ecdysozoa</taxon>
        <taxon>Nematoda</taxon>
        <taxon>Enoplea</taxon>
        <taxon>Dorylaimia</taxon>
        <taxon>Mermithida</taxon>
        <taxon>Mermithoidea</taxon>
        <taxon>Mermithidae</taxon>
        <taxon>Romanomermis</taxon>
    </lineage>
</organism>
<evidence type="ECO:0000256" key="5">
    <source>
        <dbReference type="ARBA" id="ARBA00023128"/>
    </source>
</evidence>
<protein>
    <recommendedName>
        <fullName evidence="7">Large ribosomal subunit protein mL51</fullName>
    </recommendedName>
    <alternativeName>
        <fullName evidence="8">39S ribosomal protein L51, mitochondrial</fullName>
    </alternativeName>
</protein>
<keyword evidence="3" id="KW-0809">Transit peptide</keyword>
<dbReference type="PANTHER" id="PTHR13409:SF0">
    <property type="entry name" value="LARGE RIBOSOMAL SUBUNIT PROTEIN ML51"/>
    <property type="match status" value="1"/>
</dbReference>
<evidence type="ECO:0000256" key="7">
    <source>
        <dbReference type="ARBA" id="ARBA00035182"/>
    </source>
</evidence>
<evidence type="ECO:0000256" key="3">
    <source>
        <dbReference type="ARBA" id="ARBA00022946"/>
    </source>
</evidence>
<dbReference type="WBParaSite" id="nRc.2.0.1.t38274-RA">
    <property type="protein sequence ID" value="nRc.2.0.1.t38274-RA"/>
    <property type="gene ID" value="nRc.2.0.1.g38274"/>
</dbReference>
<dbReference type="GO" id="GO:0005762">
    <property type="term" value="C:mitochondrial large ribosomal subunit"/>
    <property type="evidence" value="ECO:0007669"/>
    <property type="project" value="TreeGrafter"/>
</dbReference>
<evidence type="ECO:0000256" key="4">
    <source>
        <dbReference type="ARBA" id="ARBA00022980"/>
    </source>
</evidence>
<keyword evidence="10" id="KW-1185">Reference proteome</keyword>